<feature type="transmembrane region" description="Helical" evidence="1">
    <location>
        <begin position="21"/>
        <end position="42"/>
    </location>
</feature>
<protein>
    <recommendedName>
        <fullName evidence="4">Ion channel</fullName>
    </recommendedName>
</protein>
<keyword evidence="1" id="KW-0812">Transmembrane</keyword>
<feature type="transmembrane region" description="Helical" evidence="1">
    <location>
        <begin position="132"/>
        <end position="153"/>
    </location>
</feature>
<keyword evidence="1" id="KW-0472">Membrane</keyword>
<dbReference type="RefSeq" id="WP_130423731.1">
    <property type="nucleotide sequence ID" value="NZ_SHKW01000002.1"/>
</dbReference>
<keyword evidence="1" id="KW-1133">Transmembrane helix</keyword>
<gene>
    <name evidence="2" type="ORF">BDD14_5507</name>
</gene>
<sequence>MIVRCVSSFFMTEHSTWVAEWAWGLLLIVLTVLIHTSGLWMVRQTALRALSHPVLRRHHRTMMLTITSGMTLSAAALHGMEAALWALVYRFLKALPDYQVAMLYSLNAITSYGHTNLQLEDRWHLMGAMEALNGWLLFGLSAAFLFAMMHRLWSLDSE</sequence>
<dbReference type="EMBL" id="SHKW01000002">
    <property type="protein sequence ID" value="RZU35458.1"/>
    <property type="molecule type" value="Genomic_DNA"/>
</dbReference>
<evidence type="ECO:0008006" key="4">
    <source>
        <dbReference type="Google" id="ProtNLM"/>
    </source>
</evidence>
<accession>A0A4Q7YEP9</accession>
<evidence type="ECO:0000313" key="3">
    <source>
        <dbReference type="Proteomes" id="UP000292958"/>
    </source>
</evidence>
<dbReference type="AlphaFoldDB" id="A0A4Q7YEP9"/>
<comment type="caution">
    <text evidence="2">The sequence shown here is derived from an EMBL/GenBank/DDBJ whole genome shotgun (WGS) entry which is preliminary data.</text>
</comment>
<dbReference type="Proteomes" id="UP000292958">
    <property type="component" value="Unassembled WGS sequence"/>
</dbReference>
<keyword evidence="3" id="KW-1185">Reference proteome</keyword>
<evidence type="ECO:0000313" key="2">
    <source>
        <dbReference type="EMBL" id="RZU35458.1"/>
    </source>
</evidence>
<evidence type="ECO:0000256" key="1">
    <source>
        <dbReference type="SAM" id="Phobius"/>
    </source>
</evidence>
<dbReference type="OrthoDB" id="2974133at2"/>
<organism evidence="2 3">
    <name type="scientific">Edaphobacter modestus</name>
    <dbReference type="NCBI Taxonomy" id="388466"/>
    <lineage>
        <taxon>Bacteria</taxon>
        <taxon>Pseudomonadati</taxon>
        <taxon>Acidobacteriota</taxon>
        <taxon>Terriglobia</taxon>
        <taxon>Terriglobales</taxon>
        <taxon>Acidobacteriaceae</taxon>
        <taxon>Edaphobacter</taxon>
    </lineage>
</organism>
<proteinExistence type="predicted"/>
<feature type="transmembrane region" description="Helical" evidence="1">
    <location>
        <begin position="63"/>
        <end position="88"/>
    </location>
</feature>
<reference evidence="2 3" key="1">
    <citation type="submission" date="2019-02" db="EMBL/GenBank/DDBJ databases">
        <title>Genomic Encyclopedia of Archaeal and Bacterial Type Strains, Phase II (KMG-II): from individual species to whole genera.</title>
        <authorList>
            <person name="Goeker M."/>
        </authorList>
    </citation>
    <scope>NUCLEOTIDE SEQUENCE [LARGE SCALE GENOMIC DNA]</scope>
    <source>
        <strain evidence="2 3">DSM 18101</strain>
    </source>
</reference>
<name>A0A4Q7YEP9_9BACT</name>